<evidence type="ECO:0000259" key="3">
    <source>
        <dbReference type="PROSITE" id="PS52029"/>
    </source>
</evidence>
<name>A0A7I7QP83_9MYCO</name>
<feature type="signal peptide" evidence="2">
    <location>
        <begin position="1"/>
        <end position="23"/>
    </location>
</feature>
<keyword evidence="1" id="KW-0133">Cell shape</keyword>
<keyword evidence="5" id="KW-1185">Reference proteome</keyword>
<gene>
    <name evidence="4" type="ORF">MSEDJ_22950</name>
</gene>
<protein>
    <recommendedName>
        <fullName evidence="3">L,D-TPase catalytic domain-containing protein</fullName>
    </recommendedName>
</protein>
<dbReference type="Pfam" id="PF03734">
    <property type="entry name" value="YkuD"/>
    <property type="match status" value="1"/>
</dbReference>
<feature type="domain" description="L,D-TPase catalytic" evidence="3">
    <location>
        <begin position="37"/>
        <end position="208"/>
    </location>
</feature>
<sequence>MKTAIALLIAVALTASEMPSAHGDPMPTPTEQLIVVTAPTADSDVGRLAAYERTGREWRLVRGPIDADLGELGVGAPADDVFRTPTGTFPLGLAFGREPNPGTSLPYTQVTAQDWWDEDVDSPTYNTMVRSDEMPSEDAENLYTSGQMYDYAVLVEHNPERIPGRSAGIFLHVTDDEPTWGCIAVERDEMRSLLQWLTPSANPRITIGVGPEPVPPAA</sequence>
<keyword evidence="2" id="KW-0732">Signal</keyword>
<keyword evidence="1" id="KW-0573">Peptidoglycan synthesis</keyword>
<dbReference type="GO" id="GO:0008360">
    <property type="term" value="P:regulation of cell shape"/>
    <property type="evidence" value="ECO:0007669"/>
    <property type="project" value="UniProtKB-UniRule"/>
</dbReference>
<evidence type="ECO:0000313" key="5">
    <source>
        <dbReference type="Proteomes" id="UP000467193"/>
    </source>
</evidence>
<dbReference type="PROSITE" id="PS52029">
    <property type="entry name" value="LD_TPASE"/>
    <property type="match status" value="1"/>
</dbReference>
<dbReference type="GO" id="GO:0009252">
    <property type="term" value="P:peptidoglycan biosynthetic process"/>
    <property type="evidence" value="ECO:0007669"/>
    <property type="project" value="UniProtKB-KW"/>
</dbReference>
<dbReference type="KEGG" id="msei:MSEDJ_22950"/>
<evidence type="ECO:0000256" key="2">
    <source>
        <dbReference type="SAM" id="SignalP"/>
    </source>
</evidence>
<keyword evidence="1" id="KW-0961">Cell wall biogenesis/degradation</keyword>
<dbReference type="Proteomes" id="UP000467193">
    <property type="component" value="Chromosome"/>
</dbReference>
<dbReference type="EMBL" id="AP022588">
    <property type="protein sequence ID" value="BBY28199.1"/>
    <property type="molecule type" value="Genomic_DNA"/>
</dbReference>
<feature type="chain" id="PRO_5029465793" description="L,D-TPase catalytic domain-containing protein" evidence="2">
    <location>
        <begin position="24"/>
        <end position="218"/>
    </location>
</feature>
<dbReference type="GO" id="GO:0071555">
    <property type="term" value="P:cell wall organization"/>
    <property type="evidence" value="ECO:0007669"/>
    <property type="project" value="UniProtKB-UniRule"/>
</dbReference>
<feature type="active site" description="Proton donor/acceptor" evidence="1">
    <location>
        <position position="172"/>
    </location>
</feature>
<dbReference type="PANTHER" id="PTHR38589:SF1">
    <property type="entry name" value="BLR0621 PROTEIN"/>
    <property type="match status" value="1"/>
</dbReference>
<dbReference type="InterPro" id="IPR005490">
    <property type="entry name" value="LD_TPept_cat_dom"/>
</dbReference>
<evidence type="ECO:0000256" key="1">
    <source>
        <dbReference type="PROSITE-ProRule" id="PRU01373"/>
    </source>
</evidence>
<dbReference type="RefSeq" id="WP_163796965.1">
    <property type="nucleotide sequence ID" value="NZ_AP022588.1"/>
</dbReference>
<accession>A0A7I7QP83</accession>
<dbReference type="GO" id="GO:0016740">
    <property type="term" value="F:transferase activity"/>
    <property type="evidence" value="ECO:0007669"/>
    <property type="project" value="InterPro"/>
</dbReference>
<feature type="active site" description="Nucleophile" evidence="1">
    <location>
        <position position="182"/>
    </location>
</feature>
<proteinExistence type="predicted"/>
<dbReference type="PANTHER" id="PTHR38589">
    <property type="entry name" value="BLR0621 PROTEIN"/>
    <property type="match status" value="1"/>
</dbReference>
<reference evidence="4 5" key="1">
    <citation type="journal article" date="2019" name="Emerg. Microbes Infect.">
        <title>Comprehensive subspecies identification of 175 nontuberculous mycobacteria species based on 7547 genomic profiles.</title>
        <authorList>
            <person name="Matsumoto Y."/>
            <person name="Kinjo T."/>
            <person name="Motooka D."/>
            <person name="Nabeya D."/>
            <person name="Jung N."/>
            <person name="Uechi K."/>
            <person name="Horii T."/>
            <person name="Iida T."/>
            <person name="Fujita J."/>
            <person name="Nakamura S."/>
        </authorList>
    </citation>
    <scope>NUCLEOTIDE SEQUENCE [LARGE SCALE GENOMIC DNA]</scope>
    <source>
        <strain evidence="4 5">JCM 17899</strain>
    </source>
</reference>
<dbReference type="AlphaFoldDB" id="A0A7I7QP83"/>
<evidence type="ECO:0000313" key="4">
    <source>
        <dbReference type="EMBL" id="BBY28199.1"/>
    </source>
</evidence>
<comment type="pathway">
    <text evidence="1">Cell wall biogenesis; peptidoglycan biosynthesis.</text>
</comment>
<organism evidence="4 5">
    <name type="scientific">Mycolicibacterium sediminis</name>
    <dbReference type="NCBI Taxonomy" id="1286180"/>
    <lineage>
        <taxon>Bacteria</taxon>
        <taxon>Bacillati</taxon>
        <taxon>Actinomycetota</taxon>
        <taxon>Actinomycetes</taxon>
        <taxon>Mycobacteriales</taxon>
        <taxon>Mycobacteriaceae</taxon>
        <taxon>Mycolicibacterium</taxon>
    </lineage>
</organism>